<dbReference type="PROSITE" id="PS51257">
    <property type="entry name" value="PROKAR_LIPOPROTEIN"/>
    <property type="match status" value="1"/>
</dbReference>
<dbReference type="PANTHER" id="PTHR43248">
    <property type="entry name" value="2-SUCCINYL-6-HYDROXY-2,4-CYCLOHEXADIENE-1-CARBOXYLATE SYNTHASE"/>
    <property type="match status" value="1"/>
</dbReference>
<dbReference type="RefSeq" id="WP_126416291.1">
    <property type="nucleotide sequence ID" value="NZ_LR134476.1"/>
</dbReference>
<feature type="compositionally biased region" description="Polar residues" evidence="4">
    <location>
        <begin position="21"/>
        <end position="39"/>
    </location>
</feature>
<keyword evidence="8" id="KW-0645">Protease</keyword>
<evidence type="ECO:0000259" key="7">
    <source>
        <dbReference type="Pfam" id="PF08386"/>
    </source>
</evidence>
<evidence type="ECO:0000256" key="5">
    <source>
        <dbReference type="SAM" id="SignalP"/>
    </source>
</evidence>
<feature type="signal peptide" evidence="5">
    <location>
        <begin position="1"/>
        <end position="17"/>
    </location>
</feature>
<dbReference type="PANTHER" id="PTHR43248:SF29">
    <property type="entry name" value="TRIPEPTIDYL AMINOPEPTIDASE"/>
    <property type="match status" value="1"/>
</dbReference>
<evidence type="ECO:0000313" key="9">
    <source>
        <dbReference type="Proteomes" id="UP000269542"/>
    </source>
</evidence>
<keyword evidence="3 8" id="KW-0378">Hydrolase</keyword>
<feature type="chain" id="PRO_5019048371" evidence="5">
    <location>
        <begin position="18"/>
        <end position="517"/>
    </location>
</feature>
<name>A0A448PE19_9ACTO</name>
<dbReference type="SUPFAM" id="SSF53474">
    <property type="entry name" value="alpha/beta-Hydrolases"/>
    <property type="match status" value="1"/>
</dbReference>
<dbReference type="EMBL" id="LR134476">
    <property type="protein sequence ID" value="VEI13144.1"/>
    <property type="molecule type" value="Genomic_DNA"/>
</dbReference>
<dbReference type="Pfam" id="PF00561">
    <property type="entry name" value="Abhydrolase_1"/>
    <property type="match status" value="1"/>
</dbReference>
<dbReference type="Pfam" id="PF08386">
    <property type="entry name" value="Abhydrolase_4"/>
    <property type="match status" value="1"/>
</dbReference>
<feature type="domain" description="AB hydrolase-1" evidence="6">
    <location>
        <begin position="109"/>
        <end position="290"/>
    </location>
</feature>
<reference evidence="8 9" key="1">
    <citation type="submission" date="2018-12" db="EMBL/GenBank/DDBJ databases">
        <authorList>
            <consortium name="Pathogen Informatics"/>
        </authorList>
    </citation>
    <scope>NUCLEOTIDE SEQUENCE [LARGE SCALE GENOMIC DNA]</scope>
    <source>
        <strain evidence="8 9">NCTC13354</strain>
    </source>
</reference>
<dbReference type="InterPro" id="IPR051601">
    <property type="entry name" value="Serine_prot/Carboxylest_S33"/>
</dbReference>
<dbReference type="InterPro" id="IPR013595">
    <property type="entry name" value="Pept_S33_TAP-like_C"/>
</dbReference>
<feature type="region of interest" description="Disordered" evidence="4">
    <location>
        <begin position="21"/>
        <end position="41"/>
    </location>
</feature>
<dbReference type="EC" id="3.4.14.-" evidence="8"/>
<gene>
    <name evidence="8" type="primary">tap</name>
    <name evidence="8" type="ORF">NCTC13354_00851</name>
</gene>
<dbReference type="InterPro" id="IPR029058">
    <property type="entry name" value="AB_hydrolase_fold"/>
</dbReference>
<dbReference type="Gene3D" id="3.40.50.1820">
    <property type="entry name" value="alpha/beta hydrolase"/>
    <property type="match status" value="1"/>
</dbReference>
<dbReference type="OrthoDB" id="3252468at2"/>
<comment type="similarity">
    <text evidence="1">Belongs to the peptidase S33 family.</text>
</comment>
<keyword evidence="8" id="KW-0031">Aminopeptidase</keyword>
<sequence>MKLKLIALIAAASLGLAACTDSTNVPDKTETPSPTSPVQTGDAVPIDAAMPEIPAGLDKFYEQELAWEACDDFECADVTVPMDYENPGGVTITIRMKKRAADEQAIGSLLVNPGGPGASGQSMAESANMFFSDDLLKHFDVIGFDPRGVGDSAPVDCLSDADLAAYLDTAHPDTPEGEAQERADVDRLVAGCKENTGDLLEFVGTREAAQDMDVMRHVLGDPRLYYVGYSYGTTLGGMYAELFPQNVGRMILDGAVDDAIPNFEQNLAQAKGFEQALDAYIEYCIDGGDCALGGTPEEARATVARLFDEIGANPVPAGDRQLTEAGLFYGVAAPLYDDTSWFLLDSAFDQLIKENNGEIFLLLFDLYMSRQGDTFTSNMTEANWAINCADTVVEGDEAEWEKLADKMAAEAPIFGKAMGYSQYLCAQMPGGLDEPMGPFVAKGSEPIVVVGTTGDPATPYEWSQAFADKMDNAVFVTWEGEGHTAYGRAGDCIGKPLDAYMLRGEVPDDGLRCVGDE</sequence>
<dbReference type="Proteomes" id="UP000269542">
    <property type="component" value="Chromosome"/>
</dbReference>
<dbReference type="InterPro" id="IPR000073">
    <property type="entry name" value="AB_hydrolase_1"/>
</dbReference>
<evidence type="ECO:0000313" key="8">
    <source>
        <dbReference type="EMBL" id="VEI13144.1"/>
    </source>
</evidence>
<keyword evidence="2 5" id="KW-0732">Signal</keyword>
<dbReference type="GO" id="GO:0004177">
    <property type="term" value="F:aminopeptidase activity"/>
    <property type="evidence" value="ECO:0007669"/>
    <property type="project" value="UniProtKB-KW"/>
</dbReference>
<proteinExistence type="inferred from homology"/>
<dbReference type="AlphaFoldDB" id="A0A448PE19"/>
<protein>
    <submittedName>
        <fullName evidence="8">Tripeptidyl aminopeptidase</fullName>
        <ecNumber evidence="8">3.4.14.-</ecNumber>
    </submittedName>
</protein>
<accession>A0A448PE19</accession>
<evidence type="ECO:0000256" key="3">
    <source>
        <dbReference type="ARBA" id="ARBA00022801"/>
    </source>
</evidence>
<organism evidence="8 9">
    <name type="scientific">Trueperella bialowiezensis</name>
    <dbReference type="NCBI Taxonomy" id="312285"/>
    <lineage>
        <taxon>Bacteria</taxon>
        <taxon>Bacillati</taxon>
        <taxon>Actinomycetota</taxon>
        <taxon>Actinomycetes</taxon>
        <taxon>Actinomycetales</taxon>
        <taxon>Actinomycetaceae</taxon>
        <taxon>Trueperella</taxon>
    </lineage>
</organism>
<keyword evidence="9" id="KW-1185">Reference proteome</keyword>
<dbReference type="KEGG" id="tbw:NCTC13354_00851"/>
<evidence type="ECO:0000256" key="4">
    <source>
        <dbReference type="SAM" id="MobiDB-lite"/>
    </source>
</evidence>
<evidence type="ECO:0000259" key="6">
    <source>
        <dbReference type="Pfam" id="PF00561"/>
    </source>
</evidence>
<evidence type="ECO:0000256" key="1">
    <source>
        <dbReference type="ARBA" id="ARBA00010088"/>
    </source>
</evidence>
<feature type="domain" description="Peptidase S33 tripeptidyl aminopeptidase-like C-terminal" evidence="7">
    <location>
        <begin position="412"/>
        <end position="513"/>
    </location>
</feature>
<evidence type="ECO:0000256" key="2">
    <source>
        <dbReference type="ARBA" id="ARBA00022729"/>
    </source>
</evidence>